<evidence type="ECO:0000256" key="4">
    <source>
        <dbReference type="ARBA" id="ARBA00023242"/>
    </source>
</evidence>
<feature type="compositionally biased region" description="Basic and acidic residues" evidence="6">
    <location>
        <begin position="184"/>
        <end position="216"/>
    </location>
</feature>
<accession>A0A5K3FV20</accession>
<dbReference type="SUPFAM" id="SSF54928">
    <property type="entry name" value="RNA-binding domain, RBD"/>
    <property type="match status" value="2"/>
</dbReference>
<evidence type="ECO:0000256" key="5">
    <source>
        <dbReference type="PROSITE-ProRule" id="PRU00176"/>
    </source>
</evidence>
<feature type="compositionally biased region" description="Polar residues" evidence="6">
    <location>
        <begin position="70"/>
        <end position="79"/>
    </location>
</feature>
<feature type="compositionally biased region" description="Basic and acidic residues" evidence="6">
    <location>
        <begin position="558"/>
        <end position="567"/>
    </location>
</feature>
<evidence type="ECO:0000256" key="6">
    <source>
        <dbReference type="SAM" id="MobiDB-lite"/>
    </source>
</evidence>
<feature type="region of interest" description="Disordered" evidence="6">
    <location>
        <begin position="533"/>
        <end position="715"/>
    </location>
</feature>
<feature type="region of interest" description="Disordered" evidence="6">
    <location>
        <begin position="122"/>
        <end position="220"/>
    </location>
</feature>
<dbReference type="PANTHER" id="PTHR48039">
    <property type="entry name" value="RNA-BINDING MOTIF PROTEIN 14B"/>
    <property type="match status" value="1"/>
</dbReference>
<evidence type="ECO:0000313" key="8">
    <source>
        <dbReference type="WBParaSite" id="MCU_011608-RB"/>
    </source>
</evidence>
<dbReference type="InterPro" id="IPR012677">
    <property type="entry name" value="Nucleotide-bd_a/b_plait_sf"/>
</dbReference>
<dbReference type="InterPro" id="IPR035979">
    <property type="entry name" value="RBD_domain_sf"/>
</dbReference>
<dbReference type="Pfam" id="PF00076">
    <property type="entry name" value="RRM_1"/>
    <property type="match status" value="1"/>
</dbReference>
<keyword evidence="4" id="KW-0539">Nucleus</keyword>
<name>A0A5K3FV20_MESCO</name>
<dbReference type="InterPro" id="IPR051945">
    <property type="entry name" value="RRM_MRD1_RNA_proc_ribogen"/>
</dbReference>
<feature type="domain" description="RRM" evidence="7">
    <location>
        <begin position="404"/>
        <end position="472"/>
    </location>
</feature>
<evidence type="ECO:0000259" key="7">
    <source>
        <dbReference type="PROSITE" id="PS50102"/>
    </source>
</evidence>
<evidence type="ECO:0000256" key="3">
    <source>
        <dbReference type="ARBA" id="ARBA00022884"/>
    </source>
</evidence>
<evidence type="ECO:0000256" key="2">
    <source>
        <dbReference type="ARBA" id="ARBA00022737"/>
    </source>
</evidence>
<feature type="compositionally biased region" description="Gly residues" evidence="6">
    <location>
        <begin position="666"/>
        <end position="715"/>
    </location>
</feature>
<keyword evidence="2" id="KW-0677">Repeat</keyword>
<feature type="domain" description="RRM" evidence="7">
    <location>
        <begin position="477"/>
        <end position="551"/>
    </location>
</feature>
<dbReference type="PROSITE" id="PS50102">
    <property type="entry name" value="RRM"/>
    <property type="match status" value="2"/>
</dbReference>
<feature type="compositionally biased region" description="Acidic residues" evidence="6">
    <location>
        <begin position="589"/>
        <end position="641"/>
    </location>
</feature>
<sequence>MFHPNRLPHNNDVSFQSHFIPACSVPISLFLAQVTGFFVCASDSSQLIVPIAHARLSLSLLATFTQKKNRISGAQSPKTNGGAVLKTAGKKRPREEEDSDEEVAAESMLDSKQVKKLKKLITEDGDHSDDDSVQLENSDEDDDASDDDVEDDSDEDDDEENDDDEEDEDENEDSDHDGDTDQEFPEKVVKPAKEAKKPKQEPKQELAKKKQTKETTETATFKPSNANVLLFNIPRINENDLRNFLTKRGVQPESVSCINTPVALIGLPNEAAAKKAVTSCSGTAYGQVTLAAVTVSGGEVAMIRSSHNPHPGNPNAPLTCVFATFIPKTVTQEEILNVIAIEPKNIRLMTSGPKNKVSNACYIDCHSEADAKKAYEALQGRQMGSNRIKAFLKPQNNFSPLTEESLVVTNVPFSAGVEEMKKEFPTAQKIEFSRKGSFMLTFATAEARNKVLAEAEGKVMDGRALRIITSEKRNSDFSVFVANLPFTVTVEEVKAAFPQSKHVQLQRNKEGRCNGTAIVSFASKEAAEAAVKEGSTKEIKGRGLRVKLQDGSASSPNKQEKKQEKPLKPQAQQKQAEKKVELPAQVGSESEDEDHEEADSEDEEESEGEDDQDVAEESGDDDEDDDDEEEEKSESEEEAEEPAAKRPKQEESGNFKPKQRNDGKPGARGRGGQFNFRGGRGGGFQQRGGRGGGFQQRGGRGGKPQGGRGGAFRRR</sequence>
<evidence type="ECO:0000256" key="1">
    <source>
        <dbReference type="ARBA" id="ARBA00004123"/>
    </source>
</evidence>
<organism evidence="8">
    <name type="scientific">Mesocestoides corti</name>
    <name type="common">Flatworm</name>
    <dbReference type="NCBI Taxonomy" id="53468"/>
    <lineage>
        <taxon>Eukaryota</taxon>
        <taxon>Metazoa</taxon>
        <taxon>Spiralia</taxon>
        <taxon>Lophotrochozoa</taxon>
        <taxon>Platyhelminthes</taxon>
        <taxon>Cestoda</taxon>
        <taxon>Eucestoda</taxon>
        <taxon>Cyclophyllidea</taxon>
        <taxon>Mesocestoididae</taxon>
        <taxon>Mesocestoides</taxon>
    </lineage>
</organism>
<dbReference type="WBParaSite" id="MCU_011608-RB">
    <property type="protein sequence ID" value="MCU_011608-RB"/>
    <property type="gene ID" value="MCU_011608"/>
</dbReference>
<dbReference type="AlphaFoldDB" id="A0A5K3FV20"/>
<dbReference type="GO" id="GO:0005634">
    <property type="term" value="C:nucleus"/>
    <property type="evidence" value="ECO:0007669"/>
    <property type="project" value="UniProtKB-SubCell"/>
</dbReference>
<feature type="region of interest" description="Disordered" evidence="6">
    <location>
        <begin position="70"/>
        <end position="108"/>
    </location>
</feature>
<feature type="compositionally biased region" description="Basic and acidic residues" evidence="6">
    <location>
        <begin position="642"/>
        <end position="665"/>
    </location>
</feature>
<dbReference type="InterPro" id="IPR000504">
    <property type="entry name" value="RRM_dom"/>
</dbReference>
<dbReference type="Gene3D" id="3.30.70.330">
    <property type="match status" value="2"/>
</dbReference>
<dbReference type="GO" id="GO:0003729">
    <property type="term" value="F:mRNA binding"/>
    <property type="evidence" value="ECO:0007669"/>
    <property type="project" value="TreeGrafter"/>
</dbReference>
<reference evidence="8" key="1">
    <citation type="submission" date="2019-11" db="UniProtKB">
        <authorList>
            <consortium name="WormBaseParasite"/>
        </authorList>
    </citation>
    <scope>IDENTIFICATION</scope>
</reference>
<comment type="subcellular location">
    <subcellularLocation>
        <location evidence="1">Nucleus</location>
    </subcellularLocation>
</comment>
<feature type="compositionally biased region" description="Acidic residues" evidence="6">
    <location>
        <begin position="126"/>
        <end position="183"/>
    </location>
</feature>
<proteinExistence type="predicted"/>
<dbReference type="PANTHER" id="PTHR48039:SF5">
    <property type="entry name" value="RNA-BINDING PROTEIN 28"/>
    <property type="match status" value="1"/>
</dbReference>
<protein>
    <submittedName>
        <fullName evidence="8">Nucleolin</fullName>
    </submittedName>
</protein>
<keyword evidence="3 5" id="KW-0694">RNA-binding</keyword>
<dbReference type="SMART" id="SM00360">
    <property type="entry name" value="RRM"/>
    <property type="match status" value="3"/>
</dbReference>
<dbReference type="CDD" id="cd00590">
    <property type="entry name" value="RRM_SF"/>
    <property type="match status" value="2"/>
</dbReference>